<dbReference type="EMBL" id="JBICRM010000024">
    <property type="protein sequence ID" value="MFG1707866.1"/>
    <property type="molecule type" value="Genomic_DNA"/>
</dbReference>
<evidence type="ECO:0000313" key="1">
    <source>
        <dbReference type="EMBL" id="MFG1707866.1"/>
    </source>
</evidence>
<dbReference type="RefSeq" id="WP_393171891.1">
    <property type="nucleotide sequence ID" value="NZ_JBICRM010000024.1"/>
</dbReference>
<accession>A0ABW7AKI3</accession>
<organism evidence="1 2">
    <name type="scientific">Nonomuraea marmarensis</name>
    <dbReference type="NCBI Taxonomy" id="3351344"/>
    <lineage>
        <taxon>Bacteria</taxon>
        <taxon>Bacillati</taxon>
        <taxon>Actinomycetota</taxon>
        <taxon>Actinomycetes</taxon>
        <taxon>Streptosporangiales</taxon>
        <taxon>Streptosporangiaceae</taxon>
        <taxon>Nonomuraea</taxon>
    </lineage>
</organism>
<keyword evidence="2" id="KW-1185">Reference proteome</keyword>
<sequence>MTATFTTHPSTAELLLYADPGRAAEELSRAVDAHRVLDEIRQQVQTPPGELVHKAGAAGAELLRGIDVGSVLLGGWAKYRNLRAAARRTLDNPGTGQMVPIAEHEVVSHHNPYVEVQVNGQPVGRVSFGVDLILHVTLLQASVRDGRLMRLTGGDCTAAIACKIQGIEVARKDFVLVTLPINRDLGAGFPLLREARSAS</sequence>
<evidence type="ECO:0000313" key="2">
    <source>
        <dbReference type="Proteomes" id="UP001603978"/>
    </source>
</evidence>
<protein>
    <recommendedName>
        <fullName evidence="3">Alkylmercury lyase</fullName>
    </recommendedName>
</protein>
<comment type="caution">
    <text evidence="1">The sequence shown here is derived from an EMBL/GenBank/DDBJ whole genome shotgun (WGS) entry which is preliminary data.</text>
</comment>
<evidence type="ECO:0008006" key="3">
    <source>
        <dbReference type="Google" id="ProtNLM"/>
    </source>
</evidence>
<dbReference type="Proteomes" id="UP001603978">
    <property type="component" value="Unassembled WGS sequence"/>
</dbReference>
<name>A0ABW7AKI3_9ACTN</name>
<proteinExistence type="predicted"/>
<reference evidence="1 2" key="1">
    <citation type="submission" date="2024-10" db="EMBL/GenBank/DDBJ databases">
        <authorList>
            <person name="Topkara A.R."/>
            <person name="Saygin H."/>
        </authorList>
    </citation>
    <scope>NUCLEOTIDE SEQUENCE [LARGE SCALE GENOMIC DNA]</scope>
    <source>
        <strain evidence="1 2">M3C6</strain>
    </source>
</reference>
<gene>
    <name evidence="1" type="ORF">ACFLIM_32130</name>
</gene>